<organism evidence="1 2">
    <name type="scientific">Maridesulfovibrio salexigens (strain ATCC 14822 / DSM 2638 / NCIMB 8403 / VKM B-1763)</name>
    <name type="common">Desulfovibrio salexigens</name>
    <dbReference type="NCBI Taxonomy" id="526222"/>
    <lineage>
        <taxon>Bacteria</taxon>
        <taxon>Pseudomonadati</taxon>
        <taxon>Thermodesulfobacteriota</taxon>
        <taxon>Desulfovibrionia</taxon>
        <taxon>Desulfovibrionales</taxon>
        <taxon>Desulfovibrionaceae</taxon>
        <taxon>Maridesulfovibrio</taxon>
    </lineage>
</organism>
<dbReference type="AlphaFoldDB" id="C6C1S3"/>
<dbReference type="RefSeq" id="WP_015851137.1">
    <property type="nucleotide sequence ID" value="NC_012881.1"/>
</dbReference>
<dbReference type="eggNOG" id="ENOG50317R0">
    <property type="taxonomic scope" value="Bacteria"/>
</dbReference>
<dbReference type="KEGG" id="dsa:Desal_1256"/>
<sequence>MKKTSLISIIISAILVLSFATTGICGSKDGYKIYKKTGKPTIVFSLVPRIKGENLSPQECENLIRNLNKSLQQEFNEAGFETHRDRMITGFLLDSCKRSYATSQQTVTEDEIISIARDNAVDYVVIGASEVDIEYDEDYEQYSALVDINGDFLGVEFDPPTSYALNLTGEYMHPKKDRLIKLAVIDIARKIARLRTIDTVLTHWKENNKKR</sequence>
<protein>
    <submittedName>
        <fullName evidence="1">Uncharacterized protein</fullName>
    </submittedName>
</protein>
<gene>
    <name evidence="1" type="ordered locus">Desal_1256</name>
</gene>
<reference evidence="1 2" key="1">
    <citation type="submission" date="2009-06" db="EMBL/GenBank/DDBJ databases">
        <title>Complete sequence of Desulfovibrio salexigens DSM 2638.</title>
        <authorList>
            <consortium name="US DOE Joint Genome Institute"/>
            <person name="Lucas S."/>
            <person name="Copeland A."/>
            <person name="Lapidus A."/>
            <person name="Glavina del Rio T."/>
            <person name="Tice H."/>
            <person name="Bruce D."/>
            <person name="Goodwin L."/>
            <person name="Pitluck S."/>
            <person name="Munk A.C."/>
            <person name="Brettin T."/>
            <person name="Detter J.C."/>
            <person name="Han C."/>
            <person name="Tapia R."/>
            <person name="Larimer F."/>
            <person name="Land M."/>
            <person name="Hauser L."/>
            <person name="Kyrpides N."/>
            <person name="Anderson I."/>
            <person name="Wall J.D."/>
            <person name="Arkin A.P."/>
            <person name="Dehal P."/>
            <person name="Chivian D."/>
            <person name="Giles B."/>
            <person name="Hazen T.C."/>
        </authorList>
    </citation>
    <scope>NUCLEOTIDE SEQUENCE [LARGE SCALE GENOMIC DNA]</scope>
    <source>
        <strain evidence="2">ATCC 14822 / DSM 2638 / NCIMB 8403 / VKM B-1763</strain>
    </source>
</reference>
<name>C6C1S3_MARSD</name>
<keyword evidence="2" id="KW-1185">Reference proteome</keyword>
<dbReference type="OrthoDB" id="5453367at2"/>
<accession>C6C1S3</accession>
<dbReference type="Proteomes" id="UP000002601">
    <property type="component" value="Chromosome"/>
</dbReference>
<evidence type="ECO:0000313" key="2">
    <source>
        <dbReference type="Proteomes" id="UP000002601"/>
    </source>
</evidence>
<proteinExistence type="predicted"/>
<dbReference type="HOGENOM" id="CLU_1303258_0_0_7"/>
<dbReference type="EMBL" id="CP001649">
    <property type="protein sequence ID" value="ACS79319.1"/>
    <property type="molecule type" value="Genomic_DNA"/>
</dbReference>
<dbReference type="STRING" id="526222.Desal_1256"/>
<evidence type="ECO:0000313" key="1">
    <source>
        <dbReference type="EMBL" id="ACS79319.1"/>
    </source>
</evidence>